<evidence type="ECO:0000256" key="1">
    <source>
        <dbReference type="SAM" id="MobiDB-lite"/>
    </source>
</evidence>
<keyword evidence="3" id="KW-1185">Reference proteome</keyword>
<dbReference type="OrthoDB" id="7701370at2759"/>
<accession>A0A8S9Y9B8</accession>
<comment type="caution">
    <text evidence="2">The sequence shown here is derived from an EMBL/GenBank/DDBJ whole genome shotgun (WGS) entry which is preliminary data.</text>
</comment>
<dbReference type="EMBL" id="WIXP02000001">
    <property type="protein sequence ID" value="KAF6217264.1"/>
    <property type="molecule type" value="Genomic_DNA"/>
</dbReference>
<evidence type="ECO:0000313" key="3">
    <source>
        <dbReference type="Proteomes" id="UP000466442"/>
    </source>
</evidence>
<dbReference type="AlphaFoldDB" id="A0A8S9Y9B8"/>
<feature type="region of interest" description="Disordered" evidence="1">
    <location>
        <begin position="1"/>
        <end position="77"/>
    </location>
</feature>
<dbReference type="Proteomes" id="UP000466442">
    <property type="component" value="Linkage Group LG1"/>
</dbReference>
<feature type="compositionally biased region" description="Basic residues" evidence="1">
    <location>
        <begin position="24"/>
        <end position="33"/>
    </location>
</feature>
<proteinExistence type="predicted"/>
<feature type="compositionally biased region" description="Basic and acidic residues" evidence="1">
    <location>
        <begin position="34"/>
        <end position="49"/>
    </location>
</feature>
<reference evidence="2" key="1">
    <citation type="journal article" date="2021" name="Mol. Ecol. Resour.">
        <title>Apolygus lucorum genome provides insights into omnivorousness and mesophyll feeding.</title>
        <authorList>
            <person name="Liu Y."/>
            <person name="Liu H."/>
            <person name="Wang H."/>
            <person name="Huang T."/>
            <person name="Liu B."/>
            <person name="Yang B."/>
            <person name="Yin L."/>
            <person name="Li B."/>
            <person name="Zhang Y."/>
            <person name="Zhang S."/>
            <person name="Jiang F."/>
            <person name="Zhang X."/>
            <person name="Ren Y."/>
            <person name="Wang B."/>
            <person name="Wang S."/>
            <person name="Lu Y."/>
            <person name="Wu K."/>
            <person name="Fan W."/>
            <person name="Wang G."/>
        </authorList>
    </citation>
    <scope>NUCLEOTIDE SEQUENCE</scope>
    <source>
        <strain evidence="2">12Hb</strain>
    </source>
</reference>
<feature type="compositionally biased region" description="Basic and acidic residues" evidence="1">
    <location>
        <begin position="11"/>
        <end position="23"/>
    </location>
</feature>
<feature type="compositionally biased region" description="Low complexity" evidence="1">
    <location>
        <begin position="133"/>
        <end position="156"/>
    </location>
</feature>
<organism evidence="2 3">
    <name type="scientific">Apolygus lucorum</name>
    <name type="common">Small green plant bug</name>
    <name type="synonym">Lygocoris lucorum</name>
    <dbReference type="NCBI Taxonomy" id="248454"/>
    <lineage>
        <taxon>Eukaryota</taxon>
        <taxon>Metazoa</taxon>
        <taxon>Ecdysozoa</taxon>
        <taxon>Arthropoda</taxon>
        <taxon>Hexapoda</taxon>
        <taxon>Insecta</taxon>
        <taxon>Pterygota</taxon>
        <taxon>Neoptera</taxon>
        <taxon>Paraneoptera</taxon>
        <taxon>Hemiptera</taxon>
        <taxon>Heteroptera</taxon>
        <taxon>Panheteroptera</taxon>
        <taxon>Cimicomorpha</taxon>
        <taxon>Miridae</taxon>
        <taxon>Mirini</taxon>
        <taxon>Apolygus</taxon>
    </lineage>
</organism>
<name>A0A8S9Y9B8_APOLU</name>
<sequence>MAAPKPGKMHSPVEHQATVDKGLKMKIKRTKPGTKHEIVKSGENGDKHSNSAKRGSSGHKRDKKHGEKPSQKDVNGVVRCVERVVYPVIKTPPIKEKEPAMNKKVKGGVCAVASGSGVSAGATSVSAGVVLQCSSVPSSPGVPSGNGNQAPVLSPAQAPPQAPSPQSSGLPTLQAVEPNRSVIPHVVSQSSLSSSGSLSPPPLTLQVLPSQSTSGQTPLRPTSPSTPPPPLNHMPKVFHPSYL</sequence>
<feature type="region of interest" description="Disordered" evidence="1">
    <location>
        <begin position="133"/>
        <end position="243"/>
    </location>
</feature>
<feature type="compositionally biased region" description="Polar residues" evidence="1">
    <location>
        <begin position="207"/>
        <end position="216"/>
    </location>
</feature>
<evidence type="ECO:0000313" key="2">
    <source>
        <dbReference type="EMBL" id="KAF6217264.1"/>
    </source>
</evidence>
<protein>
    <submittedName>
        <fullName evidence="2">Uncharacterized protein</fullName>
    </submittedName>
</protein>
<gene>
    <name evidence="2" type="ORF">GE061_001618</name>
</gene>
<feature type="compositionally biased region" description="Low complexity" evidence="1">
    <location>
        <begin position="188"/>
        <end position="198"/>
    </location>
</feature>